<proteinExistence type="inferred from homology"/>
<dbReference type="NCBIfam" id="TIGR00880">
    <property type="entry name" value="2_A_01_02"/>
    <property type="match status" value="1"/>
</dbReference>
<dbReference type="PROSITE" id="PS50850">
    <property type="entry name" value="MFS"/>
    <property type="match status" value="1"/>
</dbReference>
<evidence type="ECO:0000313" key="14">
    <source>
        <dbReference type="WBParaSite" id="DME_0000276801-mRNA-1"/>
    </source>
</evidence>
<organism evidence="12 14">
    <name type="scientific">Dracunculus medinensis</name>
    <name type="common">Guinea worm</name>
    <dbReference type="NCBI Taxonomy" id="318479"/>
    <lineage>
        <taxon>Eukaryota</taxon>
        <taxon>Metazoa</taxon>
        <taxon>Ecdysozoa</taxon>
        <taxon>Nematoda</taxon>
        <taxon>Chromadorea</taxon>
        <taxon>Rhabditida</taxon>
        <taxon>Spirurina</taxon>
        <taxon>Dracunculoidea</taxon>
        <taxon>Dracunculidae</taxon>
        <taxon>Dracunculus</taxon>
    </lineage>
</organism>
<dbReference type="AlphaFoldDB" id="A0A0N4U726"/>
<feature type="transmembrane region" description="Helical" evidence="9">
    <location>
        <begin position="131"/>
        <end position="149"/>
    </location>
</feature>
<dbReference type="Proteomes" id="UP000038040">
    <property type="component" value="Unplaced"/>
</dbReference>
<feature type="transmembrane region" description="Helical" evidence="9">
    <location>
        <begin position="190"/>
        <end position="209"/>
    </location>
</feature>
<dbReference type="Gene3D" id="1.20.1250.20">
    <property type="entry name" value="MFS general substrate transporter like domains"/>
    <property type="match status" value="1"/>
</dbReference>
<evidence type="ECO:0000256" key="9">
    <source>
        <dbReference type="SAM" id="Phobius"/>
    </source>
</evidence>
<evidence type="ECO:0000256" key="8">
    <source>
        <dbReference type="ARBA" id="ARBA00023180"/>
    </source>
</evidence>
<name>A0A0N4U726_DRAME</name>
<reference evidence="11 13" key="2">
    <citation type="submission" date="2018-11" db="EMBL/GenBank/DDBJ databases">
        <authorList>
            <consortium name="Pathogen Informatics"/>
        </authorList>
    </citation>
    <scope>NUCLEOTIDE SEQUENCE [LARGE SCALE GENOMIC DNA]</scope>
</reference>
<evidence type="ECO:0000256" key="4">
    <source>
        <dbReference type="ARBA" id="ARBA00022692"/>
    </source>
</evidence>
<dbReference type="STRING" id="318479.A0A0N4U726"/>
<dbReference type="SUPFAM" id="SSF103473">
    <property type="entry name" value="MFS general substrate transporter"/>
    <property type="match status" value="1"/>
</dbReference>
<dbReference type="GO" id="GO:0007268">
    <property type="term" value="P:chemical synaptic transmission"/>
    <property type="evidence" value="ECO:0007669"/>
    <property type="project" value="TreeGrafter"/>
</dbReference>
<dbReference type="InterPro" id="IPR050930">
    <property type="entry name" value="MFS_Vesicular_Transporter"/>
</dbReference>
<feature type="transmembrane region" description="Helical" evidence="9">
    <location>
        <begin position="417"/>
        <end position="442"/>
    </location>
</feature>
<keyword evidence="8" id="KW-0325">Glycoprotein</keyword>
<dbReference type="InterPro" id="IPR036259">
    <property type="entry name" value="MFS_trans_sf"/>
</dbReference>
<feature type="transmembrane region" description="Helical" evidence="9">
    <location>
        <begin position="32"/>
        <end position="55"/>
    </location>
</feature>
<evidence type="ECO:0000256" key="1">
    <source>
        <dbReference type="ARBA" id="ARBA00004141"/>
    </source>
</evidence>
<dbReference type="InterPro" id="IPR001958">
    <property type="entry name" value="Tet-R_TetA/multi-R_MdtG-like"/>
</dbReference>
<evidence type="ECO:0000256" key="6">
    <source>
        <dbReference type="ARBA" id="ARBA00022989"/>
    </source>
</evidence>
<dbReference type="GO" id="GO:0043195">
    <property type="term" value="C:terminal bouton"/>
    <property type="evidence" value="ECO:0007669"/>
    <property type="project" value="TreeGrafter"/>
</dbReference>
<keyword evidence="5" id="KW-0532">Neurotransmitter transport</keyword>
<comment type="similarity">
    <text evidence="2">Belongs to the major facilitator superfamily. Vesicular transporter family.</text>
</comment>
<dbReference type="PANTHER" id="PTHR23506:SF13">
    <property type="entry name" value="VESICULAR ACETYLCHOLINE TRANSPORTER"/>
    <property type="match status" value="1"/>
</dbReference>
<evidence type="ECO:0000313" key="11">
    <source>
        <dbReference type="EMBL" id="VDN57155.1"/>
    </source>
</evidence>
<feature type="transmembrane region" description="Helical" evidence="9">
    <location>
        <begin position="363"/>
        <end position="382"/>
    </location>
</feature>
<feature type="transmembrane region" description="Helical" evidence="9">
    <location>
        <begin position="337"/>
        <end position="357"/>
    </location>
</feature>
<evidence type="ECO:0000256" key="7">
    <source>
        <dbReference type="ARBA" id="ARBA00023136"/>
    </source>
</evidence>
<evidence type="ECO:0000256" key="5">
    <source>
        <dbReference type="ARBA" id="ARBA00022775"/>
    </source>
</evidence>
<dbReference type="Proteomes" id="UP000274756">
    <property type="component" value="Unassembled WGS sequence"/>
</dbReference>
<keyword evidence="7 9" id="KW-0472">Membrane</keyword>
<evidence type="ECO:0000313" key="13">
    <source>
        <dbReference type="Proteomes" id="UP000274756"/>
    </source>
</evidence>
<dbReference type="OrthoDB" id="5086884at2759"/>
<dbReference type="InterPro" id="IPR011701">
    <property type="entry name" value="MFS"/>
</dbReference>
<evidence type="ECO:0000256" key="3">
    <source>
        <dbReference type="ARBA" id="ARBA00022448"/>
    </source>
</evidence>
<evidence type="ECO:0000313" key="12">
    <source>
        <dbReference type="Proteomes" id="UP000038040"/>
    </source>
</evidence>
<dbReference type="GO" id="GO:0030121">
    <property type="term" value="C:AP-1 adaptor complex"/>
    <property type="evidence" value="ECO:0007669"/>
    <property type="project" value="TreeGrafter"/>
</dbReference>
<dbReference type="GO" id="GO:0030122">
    <property type="term" value="C:AP-2 adaptor complex"/>
    <property type="evidence" value="ECO:0007669"/>
    <property type="project" value="TreeGrafter"/>
</dbReference>
<gene>
    <name evidence="11" type="ORF">DME_LOCUS7128</name>
</gene>
<keyword evidence="4 9" id="KW-0812">Transmembrane</keyword>
<dbReference type="PANTHER" id="PTHR23506">
    <property type="entry name" value="GH10249P"/>
    <property type="match status" value="1"/>
</dbReference>
<feature type="domain" description="Major facilitator superfamily (MFS) profile" evidence="10">
    <location>
        <begin position="33"/>
        <end position="451"/>
    </location>
</feature>
<dbReference type="InterPro" id="IPR020846">
    <property type="entry name" value="MFS_dom"/>
</dbReference>
<dbReference type="EMBL" id="UYYG01001158">
    <property type="protein sequence ID" value="VDN57155.1"/>
    <property type="molecule type" value="Genomic_DNA"/>
</dbReference>
<sequence>MGYNIPIINRDSEWCKEWLNKRIKEPETQKKLVLVIVSIALLLDNMLYMVIVPIIPKYLRDIHAYDVEFIGYHNETKKLKNGTIVVRMIGGQIDYLNEDVELGWLFASKALLQIFVNPLSGYIIDRIGYELPMIIGLCVMFSSTAIFALGRSYGVLFFARSLQGFGSAFADTSGLAMIADRFTEENERSAALGIALAFISFGCLVAPPFGSVLYSIAGKPIPFLILAMICLFDAFMVFMVIQPKSNKVVNTAGERLQGTPMWRLFMDPFIAICSGALIMANISLAFLEPTITTWMAGQMPDTPGWMVGMIWFPAFFPHVLGVYITVKLMARLPQKEWLFAVIGLAMEGISCFFVPFTTTVAQLIIPLSTVCFGIALIDTSLLPMLGFLVDTRHVSVYGSVYAIADISYSFAYAFGPIIAGGIVTLMGFFVLNIIICVLNLGYTPVLVMLRKVYSYQPFEGETALQNFSNKKEYKEINQDDAYPQTVINNTNEFQRYYGTVEDPAPHHYDYQQSDYTSTGYNQNDPFNAQW</sequence>
<dbReference type="GO" id="GO:0042910">
    <property type="term" value="F:xenobiotic transmembrane transporter activity"/>
    <property type="evidence" value="ECO:0007669"/>
    <property type="project" value="InterPro"/>
</dbReference>
<dbReference type="Pfam" id="PF07690">
    <property type="entry name" value="MFS_1"/>
    <property type="match status" value="1"/>
</dbReference>
<keyword evidence="3" id="KW-0813">Transport</keyword>
<feature type="transmembrane region" description="Helical" evidence="9">
    <location>
        <begin position="262"/>
        <end position="284"/>
    </location>
</feature>
<feature type="transmembrane region" description="Helical" evidence="9">
    <location>
        <begin position="221"/>
        <end position="241"/>
    </location>
</feature>
<protein>
    <submittedName>
        <fullName evidence="14">MFS domain-containing protein</fullName>
    </submittedName>
</protein>
<keyword evidence="13" id="KW-1185">Reference proteome</keyword>
<evidence type="ECO:0000259" key="10">
    <source>
        <dbReference type="PROSITE" id="PS50850"/>
    </source>
</evidence>
<feature type="transmembrane region" description="Helical" evidence="9">
    <location>
        <begin position="394"/>
        <end position="411"/>
    </location>
</feature>
<feature type="transmembrane region" description="Helical" evidence="9">
    <location>
        <begin position="304"/>
        <end position="325"/>
    </location>
</feature>
<keyword evidence="6 9" id="KW-1133">Transmembrane helix</keyword>
<comment type="subcellular location">
    <subcellularLocation>
        <location evidence="1">Membrane</location>
        <topology evidence="1">Multi-pass membrane protein</topology>
    </subcellularLocation>
</comment>
<dbReference type="GO" id="GO:0005277">
    <property type="term" value="F:acetylcholine transmembrane transporter activity"/>
    <property type="evidence" value="ECO:0007669"/>
    <property type="project" value="TreeGrafter"/>
</dbReference>
<dbReference type="WBParaSite" id="DME_0000276801-mRNA-1">
    <property type="protein sequence ID" value="DME_0000276801-mRNA-1"/>
    <property type="gene ID" value="DME_0000276801"/>
</dbReference>
<reference evidence="14" key="1">
    <citation type="submission" date="2017-02" db="UniProtKB">
        <authorList>
            <consortium name="WormBaseParasite"/>
        </authorList>
    </citation>
    <scope>IDENTIFICATION</scope>
</reference>
<evidence type="ECO:0000256" key="2">
    <source>
        <dbReference type="ARBA" id="ARBA00006829"/>
    </source>
</evidence>
<accession>A0A0N4U726</accession>